<dbReference type="AlphaFoldDB" id="A0A2P8G850"/>
<feature type="signal peptide" evidence="1">
    <location>
        <begin position="1"/>
        <end position="24"/>
    </location>
</feature>
<dbReference type="Proteomes" id="UP000241964">
    <property type="component" value="Unassembled WGS sequence"/>
</dbReference>
<organism evidence="3 4">
    <name type="scientific">Dyadobacter jiangsuensis</name>
    <dbReference type="NCBI Taxonomy" id="1591085"/>
    <lineage>
        <taxon>Bacteria</taxon>
        <taxon>Pseudomonadati</taxon>
        <taxon>Bacteroidota</taxon>
        <taxon>Cytophagia</taxon>
        <taxon>Cytophagales</taxon>
        <taxon>Spirosomataceae</taxon>
        <taxon>Dyadobacter</taxon>
    </lineage>
</organism>
<feature type="chain" id="PRO_5015189643" description="Ig-like domain-containing protein" evidence="1">
    <location>
        <begin position="25"/>
        <end position="472"/>
    </location>
</feature>
<keyword evidence="1" id="KW-0732">Signal</keyword>
<name>A0A2P8G850_9BACT</name>
<comment type="caution">
    <text evidence="3">The sequence shown here is derived from an EMBL/GenBank/DDBJ whole genome shotgun (WGS) entry which is preliminary data.</text>
</comment>
<evidence type="ECO:0000313" key="4">
    <source>
        <dbReference type="Proteomes" id="UP000241964"/>
    </source>
</evidence>
<evidence type="ECO:0000313" key="3">
    <source>
        <dbReference type="EMBL" id="PSL30154.1"/>
    </source>
</evidence>
<dbReference type="EMBL" id="PYAS01000004">
    <property type="protein sequence ID" value="PSL30154.1"/>
    <property type="molecule type" value="Genomic_DNA"/>
</dbReference>
<protein>
    <recommendedName>
        <fullName evidence="2">Ig-like domain-containing protein</fullName>
    </recommendedName>
</protein>
<feature type="domain" description="Ig-like" evidence="2">
    <location>
        <begin position="369"/>
        <end position="460"/>
    </location>
</feature>
<dbReference type="RefSeq" id="WP_106595065.1">
    <property type="nucleotide sequence ID" value="NZ_PYAS01000004.1"/>
</dbReference>
<reference evidence="3 4" key="1">
    <citation type="submission" date="2018-03" db="EMBL/GenBank/DDBJ databases">
        <title>Genomic Encyclopedia of Archaeal and Bacterial Type Strains, Phase II (KMG-II): from individual species to whole genera.</title>
        <authorList>
            <person name="Goeker M."/>
        </authorList>
    </citation>
    <scope>NUCLEOTIDE SEQUENCE [LARGE SCALE GENOMIC DNA]</scope>
    <source>
        <strain evidence="3 4">DSM 29057</strain>
    </source>
</reference>
<dbReference type="OrthoDB" id="925066at2"/>
<accession>A0A2P8G850</accession>
<dbReference type="InterPro" id="IPR044023">
    <property type="entry name" value="Ig_7"/>
</dbReference>
<gene>
    <name evidence="3" type="ORF">CLV60_10496</name>
</gene>
<proteinExistence type="predicted"/>
<sequence length="472" mass="48523">MIKFYLKLLLALACMGGFVPFCIAQPSNAVYPDKQTNGGTAAGGGLTGSFSVANPDNARNTTGNIKPNNNYALLTATSTVGTSSAWIQLEFPAEVTASTGAPVTVYVRTNNNTSALLGGGVELTAHDKNGVQVTVQSADYKTYYTPDGSVFLAITPTATFKYIRTKLSSPVALGTNTLQVYYAFYGPGATNTSNPYPFNVADCGSPNVSTKDYSGLTLGSFDVQNAGNAIDNDVSSKSSFVSTGLALLSGHIKQTFFFNGVSNNADAVRVILSQSGSFLAVNLASGITLQAYNGSTPVGTSTLVNALLDADLLGLLGGNNNQVAFYFAPKNAGGTSVIFDRLELDLNIGALGVGLGSNGLNIHDVRRSPDVPTATAPATCSNIGTAALSALAPQLGISGIGSFSYTWYTTAHGTGSVSAVQNWTATGLNTPGTTSYYVDITKSGSGCIASPRKKVDIVVSSPPVSPGVALNP</sequence>
<evidence type="ECO:0000259" key="2">
    <source>
        <dbReference type="Pfam" id="PF19081"/>
    </source>
</evidence>
<dbReference type="Pfam" id="PF19081">
    <property type="entry name" value="Ig_7"/>
    <property type="match status" value="1"/>
</dbReference>
<keyword evidence="4" id="KW-1185">Reference proteome</keyword>
<evidence type="ECO:0000256" key="1">
    <source>
        <dbReference type="SAM" id="SignalP"/>
    </source>
</evidence>